<dbReference type="SMART" id="SM00633">
    <property type="entry name" value="Glyco_10"/>
    <property type="match status" value="1"/>
</dbReference>
<reference evidence="13" key="2">
    <citation type="submission" date="2015-01" db="EMBL/GenBank/DDBJ databases">
        <title>Evolutionary Origins and Diversification of the Mycorrhizal Mutualists.</title>
        <authorList>
            <consortium name="DOE Joint Genome Institute"/>
            <consortium name="Mycorrhizal Genomics Consortium"/>
            <person name="Kohler A."/>
            <person name="Kuo A."/>
            <person name="Nagy L.G."/>
            <person name="Floudas D."/>
            <person name="Copeland A."/>
            <person name="Barry K.W."/>
            <person name="Cichocki N."/>
            <person name="Veneault-Fourrey C."/>
            <person name="LaButti K."/>
            <person name="Lindquist E.A."/>
            <person name="Lipzen A."/>
            <person name="Lundell T."/>
            <person name="Morin E."/>
            <person name="Murat C."/>
            <person name="Riley R."/>
            <person name="Ohm R."/>
            <person name="Sun H."/>
            <person name="Tunlid A."/>
            <person name="Henrissat B."/>
            <person name="Grigoriev I.V."/>
            <person name="Hibbett D.S."/>
            <person name="Martin F."/>
        </authorList>
    </citation>
    <scope>NUCLEOTIDE SEQUENCE [LARGE SCALE GENOMIC DNA]</scope>
    <source>
        <strain evidence="13">MAFF 305830</strain>
    </source>
</reference>
<evidence type="ECO:0000259" key="10">
    <source>
        <dbReference type="PROSITE" id="PS51164"/>
    </source>
</evidence>
<evidence type="ECO:0000256" key="5">
    <source>
        <dbReference type="ARBA" id="ARBA00023295"/>
    </source>
</evidence>
<dbReference type="Gene3D" id="3.20.20.80">
    <property type="entry name" value="Glycosidases"/>
    <property type="match status" value="1"/>
</dbReference>
<dbReference type="Proteomes" id="UP000054097">
    <property type="component" value="Unassembled WGS sequence"/>
</dbReference>
<dbReference type="SUPFAM" id="SSF57180">
    <property type="entry name" value="Cellulose-binding domain"/>
    <property type="match status" value="1"/>
</dbReference>
<evidence type="ECO:0000313" key="12">
    <source>
        <dbReference type="EMBL" id="KIM23756.1"/>
    </source>
</evidence>
<evidence type="ECO:0000256" key="8">
    <source>
        <dbReference type="SAM" id="MobiDB-lite"/>
    </source>
</evidence>
<keyword evidence="4 7" id="KW-0119">Carbohydrate metabolism</keyword>
<dbReference type="PROSITE" id="PS51164">
    <property type="entry name" value="CBM1_2"/>
    <property type="match status" value="1"/>
</dbReference>
<dbReference type="SMART" id="SM00236">
    <property type="entry name" value="fCBD"/>
    <property type="match status" value="1"/>
</dbReference>
<dbReference type="STRING" id="933852.A0A0C3AWY7"/>
<evidence type="ECO:0000256" key="9">
    <source>
        <dbReference type="SAM" id="SignalP"/>
    </source>
</evidence>
<keyword evidence="3 7" id="KW-0378">Hydrolase</keyword>
<dbReference type="PANTHER" id="PTHR31490:SF76">
    <property type="entry name" value="ENDO-1,4-BETA-XYLANASE C"/>
    <property type="match status" value="1"/>
</dbReference>
<dbReference type="HOGENOM" id="CLU_020161_2_1_1"/>
<dbReference type="PANTHER" id="PTHR31490">
    <property type="entry name" value="GLYCOSYL HYDROLASE"/>
    <property type="match status" value="1"/>
</dbReference>
<reference evidence="12 13" key="1">
    <citation type="submission" date="2014-04" db="EMBL/GenBank/DDBJ databases">
        <authorList>
            <consortium name="DOE Joint Genome Institute"/>
            <person name="Kuo A."/>
            <person name="Zuccaro A."/>
            <person name="Kohler A."/>
            <person name="Nagy L.G."/>
            <person name="Floudas D."/>
            <person name="Copeland A."/>
            <person name="Barry K.W."/>
            <person name="Cichocki N."/>
            <person name="Veneault-Fourrey C."/>
            <person name="LaButti K."/>
            <person name="Lindquist E.A."/>
            <person name="Lipzen A."/>
            <person name="Lundell T."/>
            <person name="Morin E."/>
            <person name="Murat C."/>
            <person name="Sun H."/>
            <person name="Tunlid A."/>
            <person name="Henrissat B."/>
            <person name="Grigoriev I.V."/>
            <person name="Hibbett D.S."/>
            <person name="Martin F."/>
            <person name="Nordberg H.P."/>
            <person name="Cantor M.N."/>
            <person name="Hua S.X."/>
        </authorList>
    </citation>
    <scope>NUCLEOTIDE SEQUENCE [LARGE SCALE GENOMIC DNA]</scope>
    <source>
        <strain evidence="12 13">MAFF 305830</strain>
    </source>
</reference>
<evidence type="ECO:0000256" key="3">
    <source>
        <dbReference type="ARBA" id="ARBA00022801"/>
    </source>
</evidence>
<dbReference type="Pfam" id="PF00734">
    <property type="entry name" value="CBM_1"/>
    <property type="match status" value="1"/>
</dbReference>
<evidence type="ECO:0000256" key="1">
    <source>
        <dbReference type="ARBA" id="ARBA00007495"/>
    </source>
</evidence>
<evidence type="ECO:0000313" key="13">
    <source>
        <dbReference type="Proteomes" id="UP000054097"/>
    </source>
</evidence>
<keyword evidence="6 7" id="KW-0624">Polysaccharide degradation</keyword>
<feature type="chain" id="PRO_5002161188" description="Beta-xylanase" evidence="9">
    <location>
        <begin position="20"/>
        <end position="397"/>
    </location>
</feature>
<feature type="domain" description="CBM1" evidence="10">
    <location>
        <begin position="18"/>
        <end position="54"/>
    </location>
</feature>
<comment type="similarity">
    <text evidence="1 7">Belongs to the glycosyl hydrolase 10 (cellulase F) family.</text>
</comment>
<dbReference type="InterPro" id="IPR035971">
    <property type="entry name" value="CBD_sf"/>
</dbReference>
<dbReference type="EMBL" id="KN824332">
    <property type="protein sequence ID" value="KIM23756.1"/>
    <property type="molecule type" value="Genomic_DNA"/>
</dbReference>
<dbReference type="AlphaFoldDB" id="A0A0C3AWY7"/>
<dbReference type="InterPro" id="IPR000254">
    <property type="entry name" value="CBD"/>
</dbReference>
<name>A0A0C3AWY7_SERVB</name>
<gene>
    <name evidence="12" type="ORF">M408DRAFT_249852</name>
</gene>
<dbReference type="InterPro" id="IPR001000">
    <property type="entry name" value="GH10_dom"/>
</dbReference>
<accession>A0A0C3AWY7</accession>
<organism evidence="12 13">
    <name type="scientific">Serendipita vermifera MAFF 305830</name>
    <dbReference type="NCBI Taxonomy" id="933852"/>
    <lineage>
        <taxon>Eukaryota</taxon>
        <taxon>Fungi</taxon>
        <taxon>Dikarya</taxon>
        <taxon>Basidiomycota</taxon>
        <taxon>Agaricomycotina</taxon>
        <taxon>Agaricomycetes</taxon>
        <taxon>Sebacinales</taxon>
        <taxon>Serendipitaceae</taxon>
        <taxon>Serendipita</taxon>
    </lineage>
</organism>
<dbReference type="InterPro" id="IPR017853">
    <property type="entry name" value="GH"/>
</dbReference>
<dbReference type="PRINTS" id="PR00134">
    <property type="entry name" value="GLHYDRLASE10"/>
</dbReference>
<evidence type="ECO:0000256" key="7">
    <source>
        <dbReference type="RuleBase" id="RU361174"/>
    </source>
</evidence>
<dbReference type="GO" id="GO:0030248">
    <property type="term" value="F:cellulose binding"/>
    <property type="evidence" value="ECO:0007669"/>
    <property type="project" value="InterPro"/>
</dbReference>
<evidence type="ECO:0000256" key="2">
    <source>
        <dbReference type="ARBA" id="ARBA00022729"/>
    </source>
</evidence>
<dbReference type="GO" id="GO:0005576">
    <property type="term" value="C:extracellular region"/>
    <property type="evidence" value="ECO:0007669"/>
    <property type="project" value="InterPro"/>
</dbReference>
<dbReference type="InterPro" id="IPR044846">
    <property type="entry name" value="GH10"/>
</dbReference>
<dbReference type="OrthoDB" id="3055998at2759"/>
<feature type="domain" description="GH10" evidence="11">
    <location>
        <begin position="116"/>
        <end position="395"/>
    </location>
</feature>
<feature type="signal peptide" evidence="9">
    <location>
        <begin position="1"/>
        <end position="19"/>
    </location>
</feature>
<sequence>MKASIAAAILVALASHANAVAEWGQCDGLYYTGSKTCDGGLVCTYFNDWYSQCLRGTATTPPPVTTTSTTTTPPPVSTSTTNPPVSTSTTSTTTNPPANSLAGRMVAKGKKYFGTCADSGLLSNSQNVAIIKAQFNQLTPENSMKWDSIESSQNNFNFAGGTTLVNYAQSNGMYVRGHTFVWHSQLPSWVSSISNSATLTSVIQNHISKVGGQWKGKIYGWDVCNEILNEDGSYRSSVFYNVLGQNFVSIAYSAAKSADSGAKLYINDYNLDSASYGKTTGMVSKVRGWLSSGIPIDGIGSQGHLSSGGAGGVQGALSALAGSGVSEVAITELDIAGGGANDYSTAVKACLAVSACVGITVWGVSDKDSWRSSTSPLLYDSNYQPKAAYTAVMSALA</sequence>
<dbReference type="GO" id="GO:0031176">
    <property type="term" value="F:endo-1,4-beta-xylanase activity"/>
    <property type="evidence" value="ECO:0007669"/>
    <property type="project" value="UniProtKB-EC"/>
</dbReference>
<dbReference type="SUPFAM" id="SSF51445">
    <property type="entry name" value="(Trans)glycosidases"/>
    <property type="match status" value="1"/>
</dbReference>
<keyword evidence="5 7" id="KW-0326">Glycosidase</keyword>
<evidence type="ECO:0000259" key="11">
    <source>
        <dbReference type="PROSITE" id="PS51760"/>
    </source>
</evidence>
<protein>
    <recommendedName>
        <fullName evidence="7">Beta-xylanase</fullName>
        <ecNumber evidence="7">3.2.1.8</ecNumber>
    </recommendedName>
</protein>
<keyword evidence="2 9" id="KW-0732">Signal</keyword>
<comment type="catalytic activity">
    <reaction evidence="7">
        <text>Endohydrolysis of (1-&gt;4)-beta-D-xylosidic linkages in xylans.</text>
        <dbReference type="EC" id="3.2.1.8"/>
    </reaction>
</comment>
<proteinExistence type="inferred from homology"/>
<evidence type="ECO:0000256" key="4">
    <source>
        <dbReference type="ARBA" id="ARBA00023277"/>
    </source>
</evidence>
<dbReference type="PROSITE" id="PS51760">
    <property type="entry name" value="GH10_2"/>
    <property type="match status" value="1"/>
</dbReference>
<feature type="region of interest" description="Disordered" evidence="8">
    <location>
        <begin position="60"/>
        <end position="101"/>
    </location>
</feature>
<keyword evidence="13" id="KW-1185">Reference proteome</keyword>
<dbReference type="GO" id="GO:0000272">
    <property type="term" value="P:polysaccharide catabolic process"/>
    <property type="evidence" value="ECO:0007669"/>
    <property type="project" value="UniProtKB-KW"/>
</dbReference>
<dbReference type="Pfam" id="PF00331">
    <property type="entry name" value="Glyco_hydro_10"/>
    <property type="match status" value="1"/>
</dbReference>
<evidence type="ECO:0000256" key="6">
    <source>
        <dbReference type="ARBA" id="ARBA00023326"/>
    </source>
</evidence>
<dbReference type="EC" id="3.2.1.8" evidence="7"/>
<feature type="compositionally biased region" description="Low complexity" evidence="8">
    <location>
        <begin position="65"/>
        <end position="100"/>
    </location>
</feature>